<evidence type="ECO:0000313" key="1">
    <source>
        <dbReference type="EMBL" id="ROR83108.1"/>
    </source>
</evidence>
<dbReference type="Gene3D" id="3.90.1150.30">
    <property type="match status" value="1"/>
</dbReference>
<keyword evidence="2" id="KW-1185">Reference proteome</keyword>
<dbReference type="EMBL" id="RKHL01000001">
    <property type="protein sequence ID" value="ROR83108.1"/>
    <property type="molecule type" value="Genomic_DNA"/>
</dbReference>
<name>A0A3N2C6H6_9MICO</name>
<organism evidence="1 2">
    <name type="scientific">Plantibacter flavus</name>
    <dbReference type="NCBI Taxonomy" id="150123"/>
    <lineage>
        <taxon>Bacteria</taxon>
        <taxon>Bacillati</taxon>
        <taxon>Actinomycetota</taxon>
        <taxon>Actinomycetes</taxon>
        <taxon>Micrococcales</taxon>
        <taxon>Microbacteriaceae</taxon>
        <taxon>Plantibacter</taxon>
    </lineage>
</organism>
<reference evidence="1 2" key="1">
    <citation type="submission" date="2018-11" db="EMBL/GenBank/DDBJ databases">
        <title>Sequencing the genomes of 1000 actinobacteria strains.</title>
        <authorList>
            <person name="Klenk H.-P."/>
        </authorList>
    </citation>
    <scope>NUCLEOTIDE SEQUENCE [LARGE SCALE GENOMIC DNA]</scope>
    <source>
        <strain evidence="1 2">DSM 14012</strain>
    </source>
</reference>
<accession>A0A3N2C6H6</accession>
<sequence>MEHPIVHEPDDPFVERVRRICLAYPEAVETFGHGRPRFKAGKRVFVTVGSEMRIPHSITFTPAEEERGAWLEDERFWSPKYDGPSGKLAFDAGLDGDDRRTLDDVDWALIAELIDTSYRQVALQRQLRALDAR</sequence>
<proteinExistence type="predicted"/>
<dbReference type="Pfam" id="PF04237">
    <property type="entry name" value="YjbR"/>
    <property type="match status" value="1"/>
</dbReference>
<protein>
    <submittedName>
        <fullName evidence="1">YjbR protein</fullName>
    </submittedName>
</protein>
<evidence type="ECO:0000313" key="2">
    <source>
        <dbReference type="Proteomes" id="UP000266915"/>
    </source>
</evidence>
<gene>
    <name evidence="1" type="ORF">EDD42_3212</name>
</gene>
<dbReference type="AlphaFoldDB" id="A0A3N2C6H6"/>
<dbReference type="InterPro" id="IPR058532">
    <property type="entry name" value="YjbR/MT2646/Rv2570-like"/>
</dbReference>
<dbReference type="InterPro" id="IPR038056">
    <property type="entry name" value="YjbR-like_sf"/>
</dbReference>
<dbReference type="Proteomes" id="UP000266915">
    <property type="component" value="Unassembled WGS sequence"/>
</dbReference>
<dbReference type="RefSeq" id="WP_085513736.1">
    <property type="nucleotide sequence ID" value="NZ_FXAP01000006.1"/>
</dbReference>
<comment type="caution">
    <text evidence="1">The sequence shown here is derived from an EMBL/GenBank/DDBJ whole genome shotgun (WGS) entry which is preliminary data.</text>
</comment>